<protein>
    <submittedName>
        <fullName evidence="1">Uncharacterized protein</fullName>
    </submittedName>
</protein>
<dbReference type="AlphaFoldDB" id="A0A382T4J4"/>
<reference evidence="1" key="1">
    <citation type="submission" date="2018-05" db="EMBL/GenBank/DDBJ databases">
        <authorList>
            <person name="Lanie J.A."/>
            <person name="Ng W.-L."/>
            <person name="Kazmierczak K.M."/>
            <person name="Andrzejewski T.M."/>
            <person name="Davidsen T.M."/>
            <person name="Wayne K.J."/>
            <person name="Tettelin H."/>
            <person name="Glass J.I."/>
            <person name="Rusch D."/>
            <person name="Podicherti R."/>
            <person name="Tsui H.-C.T."/>
            <person name="Winkler M.E."/>
        </authorList>
    </citation>
    <scope>NUCLEOTIDE SEQUENCE</scope>
</reference>
<organism evidence="1">
    <name type="scientific">marine metagenome</name>
    <dbReference type="NCBI Taxonomy" id="408172"/>
    <lineage>
        <taxon>unclassified sequences</taxon>
        <taxon>metagenomes</taxon>
        <taxon>ecological metagenomes</taxon>
    </lineage>
</organism>
<accession>A0A382T4J4</accession>
<evidence type="ECO:0000313" key="1">
    <source>
        <dbReference type="EMBL" id="SVD16986.1"/>
    </source>
</evidence>
<feature type="non-terminal residue" evidence="1">
    <location>
        <position position="1"/>
    </location>
</feature>
<gene>
    <name evidence="1" type="ORF">METZ01_LOCUS369840</name>
</gene>
<name>A0A382T4J4_9ZZZZ</name>
<proteinExistence type="predicted"/>
<dbReference type="EMBL" id="UINC01133830">
    <property type="protein sequence ID" value="SVD16986.1"/>
    <property type="molecule type" value="Genomic_DNA"/>
</dbReference>
<sequence>PRALALNRLSLGASFAKISEIFKSSVRAINSFSAFEAADLTVLATLAAAGEGINLNVVRASSTFMPLTRFTIGLSFFTDIPVLLDFALMPTVFT</sequence>